<name>G2YNW6_BOTF4</name>
<evidence type="ECO:0000259" key="1">
    <source>
        <dbReference type="PROSITE" id="PS51186"/>
    </source>
</evidence>
<dbReference type="eggNOG" id="ENOG502TC1N">
    <property type="taxonomic scope" value="Eukaryota"/>
</dbReference>
<dbReference type="InterPro" id="IPR000182">
    <property type="entry name" value="GNAT_dom"/>
</dbReference>
<proteinExistence type="predicted"/>
<sequence length="240" mass="27255">MTMRRKHFDEIQSLYPHPAVEVQSLSRYRASISMSSSSPSPPPSDYRPKFFTKKWTITIPSNPTVRFSRATPSHFDVWLPIATNADNNKLQDSKDQVWDEVAISKWKDRMHDQYVKSNTDFHCLKVLIEVDGQVMGFGDIFVIRPGIANIGVVLNEEVRGKGLGKLTTSVLTQLALNFGLQAVAGTMRDNEPMRSTLRNLGFVEEEKIIELEGRGIVAEFSYTLSREGWKDIDLSVEFEE</sequence>
<dbReference type="AlphaFoldDB" id="G2YNW6"/>
<dbReference type="HOGENOM" id="CLU_110330_0_0_1"/>
<dbReference type="PROSITE" id="PS51186">
    <property type="entry name" value="GNAT"/>
    <property type="match status" value="1"/>
</dbReference>
<reference evidence="3" key="1">
    <citation type="journal article" date="2011" name="PLoS Genet.">
        <title>Genomic analysis of the necrotrophic fungal pathogens Sclerotinia sclerotiorum and Botrytis cinerea.</title>
        <authorList>
            <person name="Amselem J."/>
            <person name="Cuomo C.A."/>
            <person name="van Kan J.A."/>
            <person name="Viaud M."/>
            <person name="Benito E.P."/>
            <person name="Couloux A."/>
            <person name="Coutinho P.M."/>
            <person name="de Vries R.P."/>
            <person name="Dyer P.S."/>
            <person name="Fillinger S."/>
            <person name="Fournier E."/>
            <person name="Gout L."/>
            <person name="Hahn M."/>
            <person name="Kohn L."/>
            <person name="Lapalu N."/>
            <person name="Plummer K.M."/>
            <person name="Pradier J.M."/>
            <person name="Quevillon E."/>
            <person name="Sharon A."/>
            <person name="Simon A."/>
            <person name="ten Have A."/>
            <person name="Tudzynski B."/>
            <person name="Tudzynski P."/>
            <person name="Wincker P."/>
            <person name="Andrew M."/>
            <person name="Anthouard V."/>
            <person name="Beever R.E."/>
            <person name="Beffa R."/>
            <person name="Benoit I."/>
            <person name="Bouzid O."/>
            <person name="Brault B."/>
            <person name="Chen Z."/>
            <person name="Choquer M."/>
            <person name="Collemare J."/>
            <person name="Cotton P."/>
            <person name="Danchin E.G."/>
            <person name="Da Silva C."/>
            <person name="Gautier A."/>
            <person name="Giraud C."/>
            <person name="Giraud T."/>
            <person name="Gonzalez C."/>
            <person name="Grossetete S."/>
            <person name="Guldener U."/>
            <person name="Henrissat B."/>
            <person name="Howlett B.J."/>
            <person name="Kodira C."/>
            <person name="Kretschmer M."/>
            <person name="Lappartient A."/>
            <person name="Leroch M."/>
            <person name="Levis C."/>
            <person name="Mauceli E."/>
            <person name="Neuveglise C."/>
            <person name="Oeser B."/>
            <person name="Pearson M."/>
            <person name="Poulain J."/>
            <person name="Poussereau N."/>
            <person name="Quesneville H."/>
            <person name="Rascle C."/>
            <person name="Schumacher J."/>
            <person name="Segurens B."/>
            <person name="Sexton A."/>
            <person name="Silva E."/>
            <person name="Sirven C."/>
            <person name="Soanes D.M."/>
            <person name="Talbot N.J."/>
            <person name="Templeton M."/>
            <person name="Yandava C."/>
            <person name="Yarden O."/>
            <person name="Zeng Q."/>
            <person name="Rollins J.A."/>
            <person name="Lebrun M.H."/>
            <person name="Dickman M."/>
        </authorList>
    </citation>
    <scope>NUCLEOTIDE SEQUENCE [LARGE SCALE GENOMIC DNA]</scope>
    <source>
        <strain evidence="3">T4</strain>
    </source>
</reference>
<dbReference type="Pfam" id="PF00583">
    <property type="entry name" value="Acetyltransf_1"/>
    <property type="match status" value="1"/>
</dbReference>
<organism evidence="2 3">
    <name type="scientific">Botryotinia fuckeliana (strain T4)</name>
    <name type="common">Noble rot fungus</name>
    <name type="synonym">Botrytis cinerea</name>
    <dbReference type="NCBI Taxonomy" id="999810"/>
    <lineage>
        <taxon>Eukaryota</taxon>
        <taxon>Fungi</taxon>
        <taxon>Dikarya</taxon>
        <taxon>Ascomycota</taxon>
        <taxon>Pezizomycotina</taxon>
        <taxon>Leotiomycetes</taxon>
        <taxon>Helotiales</taxon>
        <taxon>Sclerotiniaceae</taxon>
        <taxon>Botrytis</taxon>
    </lineage>
</organism>
<dbReference type="Gene3D" id="3.40.630.30">
    <property type="match status" value="1"/>
</dbReference>
<dbReference type="SUPFAM" id="SSF55729">
    <property type="entry name" value="Acyl-CoA N-acyltransferases (Nat)"/>
    <property type="match status" value="1"/>
</dbReference>
<evidence type="ECO:0000313" key="3">
    <source>
        <dbReference type="Proteomes" id="UP000008177"/>
    </source>
</evidence>
<dbReference type="GO" id="GO:0016747">
    <property type="term" value="F:acyltransferase activity, transferring groups other than amino-acyl groups"/>
    <property type="evidence" value="ECO:0007669"/>
    <property type="project" value="InterPro"/>
</dbReference>
<gene>
    <name evidence="2" type="ORF">BofuT4_P123330.1</name>
</gene>
<dbReference type="EMBL" id="FQ790346">
    <property type="protein sequence ID" value="CCD53314.1"/>
    <property type="molecule type" value="Genomic_DNA"/>
</dbReference>
<protein>
    <recommendedName>
        <fullName evidence="1">N-acetyltransferase domain-containing protein</fullName>
    </recommendedName>
</protein>
<feature type="domain" description="N-acetyltransferase" evidence="1">
    <location>
        <begin position="77"/>
        <end position="227"/>
    </location>
</feature>
<dbReference type="OrthoDB" id="4224637at2759"/>
<evidence type="ECO:0000313" key="2">
    <source>
        <dbReference type="EMBL" id="CCD53314.1"/>
    </source>
</evidence>
<dbReference type="InParanoid" id="G2YNW6"/>
<dbReference type="Proteomes" id="UP000008177">
    <property type="component" value="Unplaced contigs"/>
</dbReference>
<dbReference type="InterPro" id="IPR016181">
    <property type="entry name" value="Acyl_CoA_acyltransferase"/>
</dbReference>
<accession>G2YNW6</accession>